<dbReference type="Gene3D" id="1.10.630.10">
    <property type="entry name" value="Cytochrome P450"/>
    <property type="match status" value="1"/>
</dbReference>
<dbReference type="CDD" id="cd11031">
    <property type="entry name" value="Cyp158A-like"/>
    <property type="match status" value="1"/>
</dbReference>
<comment type="similarity">
    <text evidence="1 7">Belongs to the cytochrome P450 family.</text>
</comment>
<sequence>MEHRRRRRTGEIRSFPFPHRDGLDPLPEFARLRRDEPVARIRLPSGDLAWLVTRHADVRRVLSDPRFSRARATRGDGPRVNRTTTLPNSILAADPPDHTRLRKLVAPALTGRRAEAMRRDIAALAGELLARLAPLPRPADLVTHFTRPLPLAVICDLLGTPRSDGELLDGWCDALRSVTAMADARVMSAVDEMTGYLTGLLRTKRAHPDDDLLSALIAARDDGDRLSEEELLSFCVVLLSGGYGTTANRLAGMVHLLLAEPARYERLCREPELIPGAVEELLRYAQSTVSGNLRVAEEDVALGDVIIREGEGVLAVLASANHDERAFPQPDLLDLTREVRSHLSFGHGAHFCVGAQLARVQLQEALAGLTRAFPTLYAAGPAVWKRGLSSRSPRSLPVGW</sequence>
<dbReference type="PRINTS" id="PR00359">
    <property type="entry name" value="BP450"/>
</dbReference>
<keyword evidence="9" id="KW-1185">Reference proteome</keyword>
<evidence type="ECO:0000256" key="2">
    <source>
        <dbReference type="ARBA" id="ARBA00022617"/>
    </source>
</evidence>
<keyword evidence="6 7" id="KW-0503">Monooxygenase</keyword>
<dbReference type="PANTHER" id="PTHR46696">
    <property type="entry name" value="P450, PUTATIVE (EUROFUNG)-RELATED"/>
    <property type="match status" value="1"/>
</dbReference>
<dbReference type="PANTHER" id="PTHR46696:SF1">
    <property type="entry name" value="CYTOCHROME P450 YJIB-RELATED"/>
    <property type="match status" value="1"/>
</dbReference>
<comment type="caution">
    <text evidence="8">The sequence shown here is derived from an EMBL/GenBank/DDBJ whole genome shotgun (WGS) entry which is preliminary data.</text>
</comment>
<accession>A0A370B5B3</accession>
<name>A0A370B5B3_9ACTN</name>
<keyword evidence="2 7" id="KW-0349">Heme</keyword>
<dbReference type="SUPFAM" id="SSF48264">
    <property type="entry name" value="Cytochrome P450"/>
    <property type="match status" value="1"/>
</dbReference>
<dbReference type="RefSeq" id="WP_114624638.1">
    <property type="nucleotide sequence ID" value="NZ_QQNA01000123.1"/>
</dbReference>
<proteinExistence type="inferred from homology"/>
<dbReference type="GO" id="GO:0004497">
    <property type="term" value="F:monooxygenase activity"/>
    <property type="evidence" value="ECO:0007669"/>
    <property type="project" value="UniProtKB-KW"/>
</dbReference>
<dbReference type="Pfam" id="PF00067">
    <property type="entry name" value="p450"/>
    <property type="match status" value="1"/>
</dbReference>
<evidence type="ECO:0000256" key="1">
    <source>
        <dbReference type="ARBA" id="ARBA00010617"/>
    </source>
</evidence>
<dbReference type="Proteomes" id="UP000253741">
    <property type="component" value="Unassembled WGS sequence"/>
</dbReference>
<evidence type="ECO:0000256" key="6">
    <source>
        <dbReference type="ARBA" id="ARBA00023033"/>
    </source>
</evidence>
<evidence type="ECO:0000313" key="8">
    <source>
        <dbReference type="EMBL" id="RDG37000.1"/>
    </source>
</evidence>
<evidence type="ECO:0000256" key="7">
    <source>
        <dbReference type="RuleBase" id="RU000461"/>
    </source>
</evidence>
<evidence type="ECO:0000256" key="3">
    <source>
        <dbReference type="ARBA" id="ARBA00022723"/>
    </source>
</evidence>
<keyword evidence="5 7" id="KW-0408">Iron</keyword>
<dbReference type="InterPro" id="IPR002397">
    <property type="entry name" value="Cyt_P450_B"/>
</dbReference>
<dbReference type="InterPro" id="IPR017972">
    <property type="entry name" value="Cyt_P450_CS"/>
</dbReference>
<dbReference type="EMBL" id="QQNA01000123">
    <property type="protein sequence ID" value="RDG37000.1"/>
    <property type="molecule type" value="Genomic_DNA"/>
</dbReference>
<dbReference type="InterPro" id="IPR036396">
    <property type="entry name" value="Cyt_P450_sf"/>
</dbReference>
<evidence type="ECO:0000256" key="5">
    <source>
        <dbReference type="ARBA" id="ARBA00023004"/>
    </source>
</evidence>
<reference evidence="8 9" key="1">
    <citation type="submission" date="2018-07" db="EMBL/GenBank/DDBJ databases">
        <title>Streptomyces species from bats.</title>
        <authorList>
            <person name="Dunlap C."/>
        </authorList>
    </citation>
    <scope>NUCLEOTIDE SEQUENCE [LARGE SCALE GENOMIC DNA]</scope>
    <source>
        <strain evidence="8 9">AC230</strain>
    </source>
</reference>
<protein>
    <submittedName>
        <fullName evidence="8">Cytochrome P450</fullName>
    </submittedName>
</protein>
<dbReference type="GO" id="GO:0016705">
    <property type="term" value="F:oxidoreductase activity, acting on paired donors, with incorporation or reduction of molecular oxygen"/>
    <property type="evidence" value="ECO:0007669"/>
    <property type="project" value="InterPro"/>
</dbReference>
<dbReference type="InterPro" id="IPR001128">
    <property type="entry name" value="Cyt_P450"/>
</dbReference>
<evidence type="ECO:0000256" key="4">
    <source>
        <dbReference type="ARBA" id="ARBA00023002"/>
    </source>
</evidence>
<evidence type="ECO:0000313" key="9">
    <source>
        <dbReference type="Proteomes" id="UP000253741"/>
    </source>
</evidence>
<dbReference type="PROSITE" id="PS00086">
    <property type="entry name" value="CYTOCHROME_P450"/>
    <property type="match status" value="1"/>
</dbReference>
<dbReference type="GO" id="GO:0020037">
    <property type="term" value="F:heme binding"/>
    <property type="evidence" value="ECO:0007669"/>
    <property type="project" value="InterPro"/>
</dbReference>
<dbReference type="GO" id="GO:0005506">
    <property type="term" value="F:iron ion binding"/>
    <property type="evidence" value="ECO:0007669"/>
    <property type="project" value="InterPro"/>
</dbReference>
<dbReference type="AlphaFoldDB" id="A0A370B5B3"/>
<keyword evidence="3 7" id="KW-0479">Metal-binding</keyword>
<organism evidence="8 9">
    <name type="scientific">Streptomyces corynorhini</name>
    <dbReference type="NCBI Taxonomy" id="2282652"/>
    <lineage>
        <taxon>Bacteria</taxon>
        <taxon>Bacillati</taxon>
        <taxon>Actinomycetota</taxon>
        <taxon>Actinomycetes</taxon>
        <taxon>Kitasatosporales</taxon>
        <taxon>Streptomycetaceae</taxon>
        <taxon>Streptomyces</taxon>
    </lineage>
</organism>
<dbReference type="FunFam" id="1.10.630.10:FF:000018">
    <property type="entry name" value="Cytochrome P450 monooxygenase"/>
    <property type="match status" value="1"/>
</dbReference>
<keyword evidence="4 7" id="KW-0560">Oxidoreductase</keyword>
<dbReference type="OrthoDB" id="3218463at2"/>
<gene>
    <name evidence="8" type="ORF">DVH02_16870</name>
</gene>